<evidence type="ECO:0000256" key="4">
    <source>
        <dbReference type="ARBA" id="ARBA00022833"/>
    </source>
</evidence>
<accession>A0A8D2DE97</accession>
<evidence type="ECO:0000259" key="5">
    <source>
        <dbReference type="Pfam" id="PF01979"/>
    </source>
</evidence>
<dbReference type="InterPro" id="IPR006680">
    <property type="entry name" value="Amidohydro-rel"/>
</dbReference>
<keyword evidence="3" id="KW-0378">Hydrolase</keyword>
<proteinExistence type="predicted"/>
<dbReference type="PANTHER" id="PTHR11271:SF6">
    <property type="entry name" value="GUANINE DEAMINASE"/>
    <property type="match status" value="1"/>
</dbReference>
<dbReference type="Gene3D" id="3.20.20.140">
    <property type="entry name" value="Metal-dependent hydrolases"/>
    <property type="match status" value="2"/>
</dbReference>
<comment type="cofactor">
    <cofactor evidence="1">
        <name>Zn(2+)</name>
        <dbReference type="ChEBI" id="CHEBI:29105"/>
    </cofactor>
</comment>
<evidence type="ECO:0000256" key="1">
    <source>
        <dbReference type="ARBA" id="ARBA00001947"/>
    </source>
</evidence>
<dbReference type="GO" id="GO:0008270">
    <property type="term" value="F:zinc ion binding"/>
    <property type="evidence" value="ECO:0007669"/>
    <property type="project" value="TreeGrafter"/>
</dbReference>
<keyword evidence="4" id="KW-0862">Zinc</keyword>
<dbReference type="GO" id="GO:0005829">
    <property type="term" value="C:cytosol"/>
    <property type="evidence" value="ECO:0007669"/>
    <property type="project" value="TreeGrafter"/>
</dbReference>
<dbReference type="GeneTree" id="ENSGT00390000017130"/>
<dbReference type="AlphaFoldDB" id="A0A8D2DE97"/>
<protein>
    <submittedName>
        <fullName evidence="6">Guanine deaminase</fullName>
    </submittedName>
</protein>
<gene>
    <name evidence="6" type="primary">GDA</name>
</gene>
<feature type="domain" description="Amidohydrolase-related" evidence="5">
    <location>
        <begin position="161"/>
        <end position="369"/>
    </location>
</feature>
<evidence type="ECO:0000256" key="2">
    <source>
        <dbReference type="ARBA" id="ARBA00022723"/>
    </source>
</evidence>
<feature type="domain" description="Amidohydrolase-related" evidence="5">
    <location>
        <begin position="32"/>
        <end position="155"/>
    </location>
</feature>
<dbReference type="PANTHER" id="PTHR11271">
    <property type="entry name" value="GUANINE DEAMINASE"/>
    <property type="match status" value="1"/>
</dbReference>
<dbReference type="OrthoDB" id="194468at2759"/>
<dbReference type="SUPFAM" id="SSF51556">
    <property type="entry name" value="Metallo-dependent hydrolases"/>
    <property type="match status" value="1"/>
</dbReference>
<dbReference type="Pfam" id="PF01979">
    <property type="entry name" value="Amidohydro_1"/>
    <property type="match status" value="2"/>
</dbReference>
<keyword evidence="7" id="KW-1185">Reference proteome</keyword>
<organism evidence="6 7">
    <name type="scientific">Sciurus vulgaris</name>
    <name type="common">Eurasian red squirrel</name>
    <dbReference type="NCBI Taxonomy" id="55149"/>
    <lineage>
        <taxon>Eukaryota</taxon>
        <taxon>Metazoa</taxon>
        <taxon>Chordata</taxon>
        <taxon>Craniata</taxon>
        <taxon>Vertebrata</taxon>
        <taxon>Euteleostomi</taxon>
        <taxon>Mammalia</taxon>
        <taxon>Eutheria</taxon>
        <taxon>Euarchontoglires</taxon>
        <taxon>Glires</taxon>
        <taxon>Rodentia</taxon>
        <taxon>Sciuromorpha</taxon>
        <taxon>Sciuridae</taxon>
        <taxon>Sciurinae</taxon>
        <taxon>Sciurini</taxon>
        <taxon>Sciurus</taxon>
    </lineage>
</organism>
<reference evidence="6" key="2">
    <citation type="submission" date="2025-09" db="UniProtKB">
        <authorList>
            <consortium name="Ensembl"/>
        </authorList>
    </citation>
    <scope>IDENTIFICATION</scope>
</reference>
<dbReference type="GO" id="GO:0008892">
    <property type="term" value="F:guanine deaminase activity"/>
    <property type="evidence" value="ECO:0007669"/>
    <property type="project" value="TreeGrafter"/>
</dbReference>
<dbReference type="InterPro" id="IPR032466">
    <property type="entry name" value="Metal_Hydrolase"/>
</dbReference>
<reference evidence="6" key="1">
    <citation type="submission" date="2025-08" db="UniProtKB">
        <authorList>
            <consortium name="Ensembl"/>
        </authorList>
    </citation>
    <scope>IDENTIFICATION</scope>
</reference>
<evidence type="ECO:0000256" key="3">
    <source>
        <dbReference type="ARBA" id="ARBA00022801"/>
    </source>
</evidence>
<dbReference type="Ensembl" id="ENSSVLT00005025658.1">
    <property type="protein sequence ID" value="ENSSVLP00005023076.1"/>
    <property type="gene ID" value="ENSSVLG00005017869.1"/>
</dbReference>
<dbReference type="InterPro" id="IPR051607">
    <property type="entry name" value="Metallo-dep_hydrolases"/>
</dbReference>
<keyword evidence="2" id="KW-0479">Metal-binding</keyword>
<name>A0A8D2DE97_SCIVU</name>
<sequence>MFLEEASQQEKLAKEWCFKPCEVRELSHHEFFMPGLVDTHIHAPQYFFAGSNVDLPLLEWLTNYTFPVEQRFQSIDFAEEVYTRVVRRTLKNGTTTACYFGTIHTDSSLLLAEITDKFGQRAFVGKVCMDLNDTVPEYKETTEESIKETERFVSEMLQRNSHISENRDEVEAVKNLYPNYKNYTDVYDRNNLLTNKTVMAHGCYLSAEELNIFNERGASISHCPNSNLSLSSGFLNVLEVLKHEVKIGLGTDVAGGYSSSMLDAIRRAVMVSNILLINKVNEKSLTLREVFRLATLGGSQALGLESEIGNFEVGKEFDALLINPKASDSPIDLFYGDFVGDISEAVIQKFLYLGDDRNIEEVYVGGKQVVPFSSSVKERIKSLVSHPNPVPFAP</sequence>
<evidence type="ECO:0000313" key="6">
    <source>
        <dbReference type="Ensembl" id="ENSSVLP00005023076.1"/>
    </source>
</evidence>
<dbReference type="Proteomes" id="UP000694564">
    <property type="component" value="Chromosome 15"/>
</dbReference>
<dbReference type="GO" id="GO:0046098">
    <property type="term" value="P:guanine metabolic process"/>
    <property type="evidence" value="ECO:0007669"/>
    <property type="project" value="TreeGrafter"/>
</dbReference>
<evidence type="ECO:0000313" key="7">
    <source>
        <dbReference type="Proteomes" id="UP000694564"/>
    </source>
</evidence>